<evidence type="ECO:0000256" key="1">
    <source>
        <dbReference type="SAM" id="MobiDB-lite"/>
    </source>
</evidence>
<gene>
    <name evidence="2" type="primary">C9orf85</name>
    <name evidence="2" type="synonym">c5h9orf85</name>
</gene>
<dbReference type="Ensembl" id="ENSECRT00000003501.1">
    <property type="protein sequence ID" value="ENSECRP00000003442.1"/>
    <property type="gene ID" value="ENSECRG00000002361.1"/>
</dbReference>
<sequence length="216" mass="24215">MSSQRGNVTRSRSQKHQNSSVYKNNKYGATSQLKKANAKAHDGICQRCKDVIEWKIKYNKYKPLSQPRKCIKCLQKTVRDAYHIICKPCGLKLGTCTKCGTNEEIVTPLKTEVEPVHTSDGDPHLSNRQSTEEDNRDFEDDDFDFSSDLDSDLSDDDDDDDLDKRTSMKVKPVAPVCSKKCQDGSTKKSVGSAETIKTQSDLPNISLLKVQSSPEH</sequence>
<feature type="compositionally biased region" description="Polar residues" evidence="1">
    <location>
        <begin position="195"/>
        <end position="216"/>
    </location>
</feature>
<evidence type="ECO:0000313" key="2">
    <source>
        <dbReference type="Ensembl" id="ENSECRP00000003442.1"/>
    </source>
</evidence>
<proteinExistence type="predicted"/>
<dbReference type="PANTHER" id="PTHR22876">
    <property type="entry name" value="ZGC:101016"/>
    <property type="match status" value="1"/>
</dbReference>
<dbReference type="Pfam" id="PF10217">
    <property type="entry name" value="DUF2039"/>
    <property type="match status" value="1"/>
</dbReference>
<reference evidence="2" key="2">
    <citation type="submission" date="2025-08" db="UniProtKB">
        <authorList>
            <consortium name="Ensembl"/>
        </authorList>
    </citation>
    <scope>IDENTIFICATION</scope>
</reference>
<evidence type="ECO:0000313" key="3">
    <source>
        <dbReference type="Proteomes" id="UP000694620"/>
    </source>
</evidence>
<organism evidence="2 3">
    <name type="scientific">Erpetoichthys calabaricus</name>
    <name type="common">Rope fish</name>
    <name type="synonym">Calamoichthys calabaricus</name>
    <dbReference type="NCBI Taxonomy" id="27687"/>
    <lineage>
        <taxon>Eukaryota</taxon>
        <taxon>Metazoa</taxon>
        <taxon>Chordata</taxon>
        <taxon>Craniata</taxon>
        <taxon>Vertebrata</taxon>
        <taxon>Euteleostomi</taxon>
        <taxon>Actinopterygii</taxon>
        <taxon>Polypteriformes</taxon>
        <taxon>Polypteridae</taxon>
        <taxon>Erpetoichthys</taxon>
    </lineage>
</organism>
<dbReference type="InterPro" id="IPR019351">
    <property type="entry name" value="DUF2039"/>
</dbReference>
<feature type="region of interest" description="Disordered" evidence="1">
    <location>
        <begin position="1"/>
        <end position="26"/>
    </location>
</feature>
<reference evidence="2" key="1">
    <citation type="submission" date="2021-06" db="EMBL/GenBank/DDBJ databases">
        <authorList>
            <consortium name="Wellcome Sanger Institute Data Sharing"/>
        </authorList>
    </citation>
    <scope>NUCLEOTIDE SEQUENCE [LARGE SCALE GENOMIC DNA]</scope>
</reference>
<keyword evidence="3" id="KW-1185">Reference proteome</keyword>
<protein>
    <submittedName>
        <fullName evidence="2">Chromosome 9 open reading frame 85</fullName>
    </submittedName>
</protein>
<dbReference type="GeneTree" id="ENSGT00440000033805"/>
<feature type="compositionally biased region" description="Acidic residues" evidence="1">
    <location>
        <begin position="134"/>
        <end position="161"/>
    </location>
</feature>
<accession>A0A8C4RKT3</accession>
<dbReference type="PANTHER" id="PTHR22876:SF5">
    <property type="entry name" value="CHROMOSOME 9 OPEN READING FRAME 85"/>
    <property type="match status" value="1"/>
</dbReference>
<dbReference type="Proteomes" id="UP000694620">
    <property type="component" value="Chromosome 5"/>
</dbReference>
<feature type="region of interest" description="Disordered" evidence="1">
    <location>
        <begin position="110"/>
        <end position="216"/>
    </location>
</feature>
<name>A0A8C4RKT3_ERPCA</name>
<dbReference type="AlphaFoldDB" id="A0A8C4RKT3"/>
<reference evidence="2" key="3">
    <citation type="submission" date="2025-09" db="UniProtKB">
        <authorList>
            <consortium name="Ensembl"/>
        </authorList>
    </citation>
    <scope>IDENTIFICATION</scope>
</reference>
<feature type="compositionally biased region" description="Basic and acidic residues" evidence="1">
    <location>
        <begin position="111"/>
        <end position="133"/>
    </location>
</feature>